<dbReference type="AlphaFoldDB" id="A0A7E4V1G8"/>
<dbReference type="Proteomes" id="UP000492821">
    <property type="component" value="Unassembled WGS sequence"/>
</dbReference>
<reference evidence="2" key="1">
    <citation type="journal article" date="2013" name="Genetics">
        <title>The draft genome and transcriptome of Panagrellus redivivus are shaped by the harsh demands of a free-living lifestyle.</title>
        <authorList>
            <person name="Srinivasan J."/>
            <person name="Dillman A.R."/>
            <person name="Macchietto M.G."/>
            <person name="Heikkinen L."/>
            <person name="Lakso M."/>
            <person name="Fracchia K.M."/>
            <person name="Antoshechkin I."/>
            <person name="Mortazavi A."/>
            <person name="Wong G."/>
            <person name="Sternberg P.W."/>
        </authorList>
    </citation>
    <scope>NUCLEOTIDE SEQUENCE [LARGE SCALE GENOMIC DNA]</scope>
    <source>
        <strain evidence="2">MT8872</strain>
    </source>
</reference>
<organism evidence="2 3">
    <name type="scientific">Panagrellus redivivus</name>
    <name type="common">Microworm</name>
    <dbReference type="NCBI Taxonomy" id="6233"/>
    <lineage>
        <taxon>Eukaryota</taxon>
        <taxon>Metazoa</taxon>
        <taxon>Ecdysozoa</taxon>
        <taxon>Nematoda</taxon>
        <taxon>Chromadorea</taxon>
        <taxon>Rhabditida</taxon>
        <taxon>Tylenchina</taxon>
        <taxon>Panagrolaimomorpha</taxon>
        <taxon>Panagrolaimoidea</taxon>
        <taxon>Panagrolaimidae</taxon>
        <taxon>Panagrellus</taxon>
    </lineage>
</organism>
<keyword evidence="1" id="KW-1133">Transmembrane helix</keyword>
<dbReference type="Pfam" id="PF10318">
    <property type="entry name" value="7TM_GPCR_Srh"/>
    <property type="match status" value="1"/>
</dbReference>
<sequence>MFVLFIMLSLRKTDVTHESIVAVAQKEADSALSSFYNESTLLCFSSSDTNVEHLAIMFTVIVGSLGLLLILMTSAFVFSVKRLKAIRVSKLSRSLYISAIVQTLMLITNMFLPMTIFGFVYSLKVENSADFASFLPFFSSFHGIVDTLSMLYFVVPYRKYCLSLFCRKKAKVASLNQNS</sequence>
<keyword evidence="1" id="KW-0812">Transmembrane</keyword>
<evidence type="ECO:0000313" key="2">
    <source>
        <dbReference type="Proteomes" id="UP000492821"/>
    </source>
</evidence>
<reference evidence="3" key="2">
    <citation type="submission" date="2020-10" db="UniProtKB">
        <authorList>
            <consortium name="WormBaseParasite"/>
        </authorList>
    </citation>
    <scope>IDENTIFICATION</scope>
</reference>
<keyword evidence="2" id="KW-1185">Reference proteome</keyword>
<keyword evidence="1" id="KW-0472">Membrane</keyword>
<proteinExistence type="predicted"/>
<evidence type="ECO:0000256" key="1">
    <source>
        <dbReference type="SAM" id="Phobius"/>
    </source>
</evidence>
<evidence type="ECO:0000313" key="3">
    <source>
        <dbReference type="WBParaSite" id="Pan_g1541.t1"/>
    </source>
</evidence>
<dbReference type="InterPro" id="IPR019422">
    <property type="entry name" value="7TM_GPCR_serpentine_rcpt_Srh"/>
</dbReference>
<protein>
    <submittedName>
        <fullName evidence="3">Serpentine Receptor, class H</fullName>
    </submittedName>
</protein>
<feature type="transmembrane region" description="Helical" evidence="1">
    <location>
        <begin position="99"/>
        <end position="122"/>
    </location>
</feature>
<feature type="transmembrane region" description="Helical" evidence="1">
    <location>
        <begin position="134"/>
        <end position="155"/>
    </location>
</feature>
<name>A0A7E4V1G8_PANRE</name>
<accession>A0A7E4V1G8</accession>
<dbReference type="WBParaSite" id="Pan_g1541.t1">
    <property type="protein sequence ID" value="Pan_g1541.t1"/>
    <property type="gene ID" value="Pan_g1541"/>
</dbReference>
<feature type="transmembrane region" description="Helical" evidence="1">
    <location>
        <begin position="54"/>
        <end position="78"/>
    </location>
</feature>